<dbReference type="PROSITE" id="PS00108">
    <property type="entry name" value="PROTEIN_KINASE_ST"/>
    <property type="match status" value="1"/>
</dbReference>
<organism evidence="10 11">
    <name type="scientific">Protea cynaroides</name>
    <dbReference type="NCBI Taxonomy" id="273540"/>
    <lineage>
        <taxon>Eukaryota</taxon>
        <taxon>Viridiplantae</taxon>
        <taxon>Streptophyta</taxon>
        <taxon>Embryophyta</taxon>
        <taxon>Tracheophyta</taxon>
        <taxon>Spermatophyta</taxon>
        <taxon>Magnoliopsida</taxon>
        <taxon>Proteales</taxon>
        <taxon>Proteaceae</taxon>
        <taxon>Protea</taxon>
    </lineage>
</organism>
<dbReference type="GO" id="GO:0004713">
    <property type="term" value="F:protein tyrosine kinase activity"/>
    <property type="evidence" value="ECO:0007669"/>
    <property type="project" value="InterPro"/>
</dbReference>
<keyword evidence="6" id="KW-0067">ATP-binding</keyword>
<evidence type="ECO:0000313" key="11">
    <source>
        <dbReference type="Proteomes" id="UP001141806"/>
    </source>
</evidence>
<dbReference type="GO" id="GO:0005524">
    <property type="term" value="F:ATP binding"/>
    <property type="evidence" value="ECO:0007669"/>
    <property type="project" value="UniProtKB-KW"/>
</dbReference>
<comment type="catalytic activity">
    <reaction evidence="7">
        <text>L-threonyl-[protein] + ATP = O-phospho-L-threonyl-[protein] + ADP + H(+)</text>
        <dbReference type="Rhea" id="RHEA:46608"/>
        <dbReference type="Rhea" id="RHEA-COMP:11060"/>
        <dbReference type="Rhea" id="RHEA-COMP:11605"/>
        <dbReference type="ChEBI" id="CHEBI:15378"/>
        <dbReference type="ChEBI" id="CHEBI:30013"/>
        <dbReference type="ChEBI" id="CHEBI:30616"/>
        <dbReference type="ChEBI" id="CHEBI:61977"/>
        <dbReference type="ChEBI" id="CHEBI:456216"/>
        <dbReference type="EC" id="2.7.11.1"/>
    </reaction>
</comment>
<dbReference type="FunFam" id="1.10.510.10:FF:001023">
    <property type="entry name" value="Os07g0541700 protein"/>
    <property type="match status" value="1"/>
</dbReference>
<dbReference type="InterPro" id="IPR001245">
    <property type="entry name" value="Ser-Thr/Tyr_kinase_cat_dom"/>
</dbReference>
<dbReference type="PROSITE" id="PS50011">
    <property type="entry name" value="PROTEIN_KINASE_DOM"/>
    <property type="match status" value="1"/>
</dbReference>
<feature type="domain" description="Protein kinase" evidence="9">
    <location>
        <begin position="1"/>
        <end position="171"/>
    </location>
</feature>
<keyword evidence="3" id="KW-0808">Transferase</keyword>
<dbReference type="InterPro" id="IPR011009">
    <property type="entry name" value="Kinase-like_dom_sf"/>
</dbReference>
<dbReference type="PANTHER" id="PTHR27007">
    <property type="match status" value="1"/>
</dbReference>
<evidence type="ECO:0000256" key="1">
    <source>
        <dbReference type="ARBA" id="ARBA00012513"/>
    </source>
</evidence>
<proteinExistence type="predicted"/>
<dbReference type="Gene3D" id="1.10.510.10">
    <property type="entry name" value="Transferase(Phosphotransferase) domain 1"/>
    <property type="match status" value="1"/>
</dbReference>
<evidence type="ECO:0000256" key="8">
    <source>
        <dbReference type="ARBA" id="ARBA00048679"/>
    </source>
</evidence>
<dbReference type="SUPFAM" id="SSF56112">
    <property type="entry name" value="Protein kinase-like (PK-like)"/>
    <property type="match status" value="1"/>
</dbReference>
<gene>
    <name evidence="10" type="ORF">NE237_031285</name>
</gene>
<dbReference type="GO" id="GO:0004674">
    <property type="term" value="F:protein serine/threonine kinase activity"/>
    <property type="evidence" value="ECO:0007669"/>
    <property type="project" value="UniProtKB-KW"/>
</dbReference>
<evidence type="ECO:0000256" key="7">
    <source>
        <dbReference type="ARBA" id="ARBA00047899"/>
    </source>
</evidence>
<reference evidence="10" key="1">
    <citation type="journal article" date="2023" name="Plant J.">
        <title>The genome of the king protea, Protea cynaroides.</title>
        <authorList>
            <person name="Chang J."/>
            <person name="Duong T.A."/>
            <person name="Schoeman C."/>
            <person name="Ma X."/>
            <person name="Roodt D."/>
            <person name="Barker N."/>
            <person name="Li Z."/>
            <person name="Van de Peer Y."/>
            <person name="Mizrachi E."/>
        </authorList>
    </citation>
    <scope>NUCLEOTIDE SEQUENCE</scope>
    <source>
        <tissue evidence="10">Young leaves</tissue>
    </source>
</reference>
<dbReference type="Proteomes" id="UP001141806">
    <property type="component" value="Unassembled WGS sequence"/>
</dbReference>
<dbReference type="GO" id="GO:0051707">
    <property type="term" value="P:response to other organism"/>
    <property type="evidence" value="ECO:0007669"/>
    <property type="project" value="UniProtKB-ARBA"/>
</dbReference>
<evidence type="ECO:0000256" key="4">
    <source>
        <dbReference type="ARBA" id="ARBA00022741"/>
    </source>
</evidence>
<dbReference type="EMBL" id="JAMYWD010000001">
    <property type="protein sequence ID" value="KAJ4980448.1"/>
    <property type="molecule type" value="Genomic_DNA"/>
</dbReference>
<dbReference type="InterPro" id="IPR000719">
    <property type="entry name" value="Prot_kinase_dom"/>
</dbReference>
<dbReference type="AlphaFoldDB" id="A0A9Q0L0Z6"/>
<sequence>MAVAQLRHQNLVCLGGWCVHEDQLLLVYDYMPNLSLDRILFKRPDCPSAPPLNWERRWRILSGLATTMFYLHEQLETQIIHRDVKTSNVMLDSNYNARLGDFGLARWLEHELQYVAPCVDSNYEFRLAETTRIGGTIGYLLSESFQKRNTATTKSNVFSFGIVVLEVESGR</sequence>
<keyword evidence="11" id="KW-1185">Reference proteome</keyword>
<keyword evidence="5" id="KW-0418">Kinase</keyword>
<evidence type="ECO:0000256" key="2">
    <source>
        <dbReference type="ARBA" id="ARBA00022527"/>
    </source>
</evidence>
<protein>
    <recommendedName>
        <fullName evidence="1">non-specific serine/threonine protein kinase</fullName>
        <ecNumber evidence="1">2.7.11.1</ecNumber>
    </recommendedName>
</protein>
<dbReference type="InterPro" id="IPR008271">
    <property type="entry name" value="Ser/Thr_kinase_AS"/>
</dbReference>
<evidence type="ECO:0000256" key="6">
    <source>
        <dbReference type="ARBA" id="ARBA00022840"/>
    </source>
</evidence>
<evidence type="ECO:0000259" key="9">
    <source>
        <dbReference type="PROSITE" id="PS50011"/>
    </source>
</evidence>
<comment type="caution">
    <text evidence="10">The sequence shown here is derived from an EMBL/GenBank/DDBJ whole genome shotgun (WGS) entry which is preliminary data.</text>
</comment>
<evidence type="ECO:0000256" key="3">
    <source>
        <dbReference type="ARBA" id="ARBA00022679"/>
    </source>
</evidence>
<evidence type="ECO:0000313" key="10">
    <source>
        <dbReference type="EMBL" id="KAJ4980448.1"/>
    </source>
</evidence>
<dbReference type="SMART" id="SM00219">
    <property type="entry name" value="TyrKc"/>
    <property type="match status" value="1"/>
</dbReference>
<name>A0A9Q0L0Z6_9MAGN</name>
<dbReference type="InterPro" id="IPR020635">
    <property type="entry name" value="Tyr_kinase_cat_dom"/>
</dbReference>
<accession>A0A9Q0L0Z6</accession>
<evidence type="ECO:0000256" key="5">
    <source>
        <dbReference type="ARBA" id="ARBA00022777"/>
    </source>
</evidence>
<comment type="catalytic activity">
    <reaction evidence="8">
        <text>L-seryl-[protein] + ATP = O-phospho-L-seryl-[protein] + ADP + H(+)</text>
        <dbReference type="Rhea" id="RHEA:17989"/>
        <dbReference type="Rhea" id="RHEA-COMP:9863"/>
        <dbReference type="Rhea" id="RHEA-COMP:11604"/>
        <dbReference type="ChEBI" id="CHEBI:15378"/>
        <dbReference type="ChEBI" id="CHEBI:29999"/>
        <dbReference type="ChEBI" id="CHEBI:30616"/>
        <dbReference type="ChEBI" id="CHEBI:83421"/>
        <dbReference type="ChEBI" id="CHEBI:456216"/>
        <dbReference type="EC" id="2.7.11.1"/>
    </reaction>
</comment>
<keyword evidence="2" id="KW-0723">Serine/threonine-protein kinase</keyword>
<dbReference type="InterPro" id="IPR050528">
    <property type="entry name" value="L-type_Lectin-RKs"/>
</dbReference>
<dbReference type="OrthoDB" id="4062651at2759"/>
<keyword evidence="4" id="KW-0547">Nucleotide-binding</keyword>
<dbReference type="EC" id="2.7.11.1" evidence="1"/>
<dbReference type="Pfam" id="PF07714">
    <property type="entry name" value="PK_Tyr_Ser-Thr"/>
    <property type="match status" value="1"/>
</dbReference>